<feature type="transmembrane region" description="Helical" evidence="1">
    <location>
        <begin position="187"/>
        <end position="210"/>
    </location>
</feature>
<dbReference type="HOGENOM" id="CLU_866117_0_0_1"/>
<keyword evidence="4" id="KW-1185">Reference proteome</keyword>
<organism evidence="3 4">
    <name type="scientific">Galerina marginata (strain CBS 339.88)</name>
    <dbReference type="NCBI Taxonomy" id="685588"/>
    <lineage>
        <taxon>Eukaryota</taxon>
        <taxon>Fungi</taxon>
        <taxon>Dikarya</taxon>
        <taxon>Basidiomycota</taxon>
        <taxon>Agaricomycotina</taxon>
        <taxon>Agaricomycetes</taxon>
        <taxon>Agaricomycetidae</taxon>
        <taxon>Agaricales</taxon>
        <taxon>Agaricineae</taxon>
        <taxon>Strophariaceae</taxon>
        <taxon>Galerina</taxon>
    </lineage>
</organism>
<sequence length="321" mass="36529">MRLYVNLGSATTSVDMDQIQKLFLYCRYPNFLKFYHDDFFIICRRTIITSRTKSMLNFVWLLSGSYLYVRDIWIVRGLVFYLVIIETIHTALIMYQVYEPLVIHFGKKSVFYDFPTTLPAESILMVLICTPIQIFIAWRIWRIQKIFWISILICGFSVMSAGGGIWTGIKLSELHTYANSPRAYPAVYLWLFSFAAADILMTGSLGIILSRRKIGLPASDKVIQNIIVCTIEAGITTSLAAIIDVILLLALPHFALNFIFDVMLVKIYAITLMCTLNARESLNKSWDNNQTFLFGEENAGGVVTNLGFPAHTDTLQLNEPL</sequence>
<accession>A0A067S6P9</accession>
<dbReference type="OrthoDB" id="3265526at2759"/>
<dbReference type="InterPro" id="IPR045339">
    <property type="entry name" value="DUF6534"/>
</dbReference>
<feature type="transmembrane region" description="Helical" evidence="1">
    <location>
        <begin position="222"/>
        <end position="248"/>
    </location>
</feature>
<name>A0A067S6P9_GALM3</name>
<feature type="transmembrane region" description="Helical" evidence="1">
    <location>
        <begin position="118"/>
        <end position="139"/>
    </location>
</feature>
<evidence type="ECO:0000313" key="4">
    <source>
        <dbReference type="Proteomes" id="UP000027222"/>
    </source>
</evidence>
<gene>
    <name evidence="3" type="ORF">GALMADRAFT_1143077</name>
</gene>
<reference evidence="4" key="1">
    <citation type="journal article" date="2014" name="Proc. Natl. Acad. Sci. U.S.A.">
        <title>Extensive sampling of basidiomycete genomes demonstrates inadequacy of the white-rot/brown-rot paradigm for wood decay fungi.</title>
        <authorList>
            <person name="Riley R."/>
            <person name="Salamov A.A."/>
            <person name="Brown D.W."/>
            <person name="Nagy L.G."/>
            <person name="Floudas D."/>
            <person name="Held B.W."/>
            <person name="Levasseur A."/>
            <person name="Lombard V."/>
            <person name="Morin E."/>
            <person name="Otillar R."/>
            <person name="Lindquist E.A."/>
            <person name="Sun H."/>
            <person name="LaButti K.M."/>
            <person name="Schmutz J."/>
            <person name="Jabbour D."/>
            <person name="Luo H."/>
            <person name="Baker S.E."/>
            <person name="Pisabarro A.G."/>
            <person name="Walton J.D."/>
            <person name="Blanchette R.A."/>
            <person name="Henrissat B."/>
            <person name="Martin F."/>
            <person name="Cullen D."/>
            <person name="Hibbett D.S."/>
            <person name="Grigoriev I.V."/>
        </authorList>
    </citation>
    <scope>NUCLEOTIDE SEQUENCE [LARGE SCALE GENOMIC DNA]</scope>
    <source>
        <strain evidence="4">CBS 339.88</strain>
    </source>
</reference>
<evidence type="ECO:0000259" key="2">
    <source>
        <dbReference type="Pfam" id="PF20152"/>
    </source>
</evidence>
<proteinExistence type="predicted"/>
<dbReference type="Proteomes" id="UP000027222">
    <property type="component" value="Unassembled WGS sequence"/>
</dbReference>
<dbReference type="PANTHER" id="PTHR40465">
    <property type="entry name" value="CHROMOSOME 1, WHOLE GENOME SHOTGUN SEQUENCE"/>
    <property type="match status" value="1"/>
</dbReference>
<feature type="transmembrane region" description="Helical" evidence="1">
    <location>
        <begin position="146"/>
        <end position="167"/>
    </location>
</feature>
<feature type="transmembrane region" description="Helical" evidence="1">
    <location>
        <begin position="254"/>
        <end position="276"/>
    </location>
</feature>
<evidence type="ECO:0000256" key="1">
    <source>
        <dbReference type="SAM" id="Phobius"/>
    </source>
</evidence>
<dbReference type="EMBL" id="KL142422">
    <property type="protein sequence ID" value="KDR66525.1"/>
    <property type="molecule type" value="Genomic_DNA"/>
</dbReference>
<dbReference type="PANTHER" id="PTHR40465:SF1">
    <property type="entry name" value="DUF6534 DOMAIN-CONTAINING PROTEIN"/>
    <property type="match status" value="1"/>
</dbReference>
<keyword evidence="1" id="KW-0472">Membrane</keyword>
<protein>
    <recommendedName>
        <fullName evidence="2">DUF6534 domain-containing protein</fullName>
    </recommendedName>
</protein>
<feature type="transmembrane region" description="Helical" evidence="1">
    <location>
        <begin position="78"/>
        <end position="98"/>
    </location>
</feature>
<keyword evidence="1" id="KW-1133">Transmembrane helix</keyword>
<keyword evidence="1" id="KW-0812">Transmembrane</keyword>
<feature type="domain" description="DUF6534" evidence="2">
    <location>
        <begin position="195"/>
        <end position="281"/>
    </location>
</feature>
<dbReference type="Pfam" id="PF20152">
    <property type="entry name" value="DUF6534"/>
    <property type="match status" value="1"/>
</dbReference>
<evidence type="ECO:0000313" key="3">
    <source>
        <dbReference type="EMBL" id="KDR66525.1"/>
    </source>
</evidence>
<dbReference type="AlphaFoldDB" id="A0A067S6P9"/>